<evidence type="ECO:0000256" key="18">
    <source>
        <dbReference type="SAM" id="MobiDB-lite"/>
    </source>
</evidence>
<evidence type="ECO:0000256" key="4">
    <source>
        <dbReference type="ARBA" id="ARBA00006444"/>
    </source>
</evidence>
<keyword evidence="7" id="KW-1048">Host nucleus</keyword>
<dbReference type="InterPro" id="IPR001070">
    <property type="entry name" value="Polyoma_coat_VP2"/>
</dbReference>
<keyword evidence="15" id="KW-0449">Lipoprotein</keyword>
<evidence type="ECO:0000256" key="10">
    <source>
        <dbReference type="ARBA" id="ARBA00022870"/>
    </source>
</evidence>
<dbReference type="EMBL" id="JQ958890">
    <property type="protein sequence ID" value="AFP94197.1"/>
    <property type="molecule type" value="Genomic_DNA"/>
</dbReference>
<evidence type="ECO:0000256" key="2">
    <source>
        <dbReference type="ARBA" id="ARBA00004328"/>
    </source>
</evidence>
<dbReference type="GO" id="GO:0075732">
    <property type="term" value="P:viral penetration into host nucleus"/>
    <property type="evidence" value="ECO:0007669"/>
    <property type="project" value="UniProtKB-KW"/>
</dbReference>
<keyword evidence="9 17" id="KW-0946">Virion</keyword>
<organism evidence="19 20">
    <name type="scientific">bat polyomavirus 4a</name>
    <dbReference type="NCBI Taxonomy" id="2758137"/>
    <lineage>
        <taxon>Viruses</taxon>
        <taxon>Monodnaviria</taxon>
        <taxon>Shotokuvirae</taxon>
        <taxon>Cossaviricota</taxon>
        <taxon>Papovaviricetes</taxon>
        <taxon>Sepolyvirales</taxon>
        <taxon>Polyomaviridae</taxon>
        <taxon>Alphapolyomavirus</taxon>
        <taxon>Alphapolyomavirus tertarplanisrostris</taxon>
    </lineage>
</organism>
<accession>J3U5S6</accession>
<keyword evidence="14" id="KW-1038">Host endoplasmic reticulum</keyword>
<keyword evidence="6 17" id="KW-0167">Capsid protein</keyword>
<keyword evidence="10" id="KW-1043">Host membrane</keyword>
<evidence type="ECO:0000256" key="12">
    <source>
        <dbReference type="ARBA" id="ARBA00023125"/>
    </source>
</evidence>
<dbReference type="GO" id="GO:0005198">
    <property type="term" value="F:structural molecule activity"/>
    <property type="evidence" value="ECO:0007669"/>
    <property type="project" value="UniProtKB-UniRule"/>
</dbReference>
<evidence type="ECO:0000256" key="8">
    <source>
        <dbReference type="ARBA" id="ARBA00022707"/>
    </source>
</evidence>
<dbReference type="GO" id="GO:0044167">
    <property type="term" value="C:host cell endoplasmic reticulum membrane"/>
    <property type="evidence" value="ECO:0007669"/>
    <property type="project" value="UniProtKB-SubCell"/>
</dbReference>
<dbReference type="Pfam" id="PF00761">
    <property type="entry name" value="Polyoma_coat2"/>
    <property type="match status" value="1"/>
</dbReference>
<dbReference type="GO" id="GO:0003677">
    <property type="term" value="F:DNA binding"/>
    <property type="evidence" value="ECO:0007669"/>
    <property type="project" value="UniProtKB-KW"/>
</dbReference>
<evidence type="ECO:0000256" key="1">
    <source>
        <dbReference type="ARBA" id="ARBA00004147"/>
    </source>
</evidence>
<evidence type="ECO:0000256" key="13">
    <source>
        <dbReference type="ARBA" id="ARBA00023136"/>
    </source>
</evidence>
<evidence type="ECO:0000313" key="19">
    <source>
        <dbReference type="EMBL" id="AFP94197.1"/>
    </source>
</evidence>
<evidence type="ECO:0000256" key="6">
    <source>
        <dbReference type="ARBA" id="ARBA00022561"/>
    </source>
</evidence>
<dbReference type="GO" id="GO:0046718">
    <property type="term" value="P:symbiont entry into host cell"/>
    <property type="evidence" value="ECO:0007669"/>
    <property type="project" value="UniProtKB-KW"/>
</dbReference>
<dbReference type="GO" id="GO:0019028">
    <property type="term" value="C:viral capsid"/>
    <property type="evidence" value="ECO:0007669"/>
    <property type="project" value="UniProtKB-UniRule"/>
</dbReference>
<sequence length="344" mass="37966">MGAVFAVLADVVELATTTGFSLEAILSGEAVAAVEALQAELSTLATFEGLSQIEALSSLGISIEQYAALTELATQIPANLAGSLTALAGLQHTAVGVVGIAAAAASLIPGGFAHDIPVANMALVPYMPDYDIFFPGVSTFARFANYLDPLNWAPDLYHQVARWFWESFLHESRRQIGYAGQEVARYATATVQDSLARFFENARWAVSHFSSNLYTNLHDYYRELPKLKPEQARQLARLLEEKVPDKINLHDLDKRTSAEFVEKVASPGGAHQRHTPDWMLPLILGLYGDLTPTWKAVLEEEEQIHGPSKKKPKTSTPSTRPKTPYQRRNRSSRAKNRTRQHHSD</sequence>
<evidence type="ECO:0000256" key="14">
    <source>
        <dbReference type="ARBA" id="ARBA00023184"/>
    </source>
</evidence>
<comment type="similarity">
    <text evidence="4 17">Belongs to the polyomaviruses capsid protein VP2 family.</text>
</comment>
<feature type="compositionally biased region" description="Low complexity" evidence="18">
    <location>
        <begin position="314"/>
        <end position="324"/>
    </location>
</feature>
<feature type="region of interest" description="Disordered" evidence="18">
    <location>
        <begin position="300"/>
        <end position="344"/>
    </location>
</feature>
<feature type="compositionally biased region" description="Basic residues" evidence="18">
    <location>
        <begin position="325"/>
        <end position="344"/>
    </location>
</feature>
<keyword evidence="8" id="KW-0519">Myristate</keyword>
<protein>
    <recommendedName>
        <fullName evidence="17">Minor capsid protein</fullName>
    </recommendedName>
</protein>
<dbReference type="GO" id="GO:0042025">
    <property type="term" value="C:host cell nucleus"/>
    <property type="evidence" value="ECO:0007669"/>
    <property type="project" value="UniProtKB-SubCell"/>
</dbReference>
<keyword evidence="20" id="KW-1185">Reference proteome</keyword>
<keyword evidence="11" id="KW-0426">Late protein</keyword>
<name>J3U5S6_9POLY</name>
<dbReference type="Proteomes" id="UP000105356">
    <property type="component" value="Segment"/>
</dbReference>
<evidence type="ECO:0000256" key="11">
    <source>
        <dbReference type="ARBA" id="ARBA00022921"/>
    </source>
</evidence>
<evidence type="ECO:0000256" key="15">
    <source>
        <dbReference type="ARBA" id="ARBA00023288"/>
    </source>
</evidence>
<evidence type="ECO:0000256" key="17">
    <source>
        <dbReference type="PIRNR" id="PIRNR003377"/>
    </source>
</evidence>
<gene>
    <name evidence="19" type="primary">VP2</name>
</gene>
<evidence type="ECO:0000256" key="5">
    <source>
        <dbReference type="ARBA" id="ARBA00022524"/>
    </source>
</evidence>
<proteinExistence type="inferred from homology"/>
<evidence type="ECO:0000313" key="20">
    <source>
        <dbReference type="Proteomes" id="UP000105356"/>
    </source>
</evidence>
<evidence type="ECO:0000256" key="3">
    <source>
        <dbReference type="ARBA" id="ARBA00004625"/>
    </source>
</evidence>
<dbReference type="GO" id="GO:0043657">
    <property type="term" value="C:host cell"/>
    <property type="evidence" value="ECO:0007669"/>
    <property type="project" value="GOC"/>
</dbReference>
<dbReference type="PIRSF" id="PIRSF003377">
    <property type="entry name" value="Polyoma_coat2"/>
    <property type="match status" value="1"/>
</dbReference>
<keyword evidence="13" id="KW-0472">Membrane</keyword>
<keyword evidence="12" id="KW-0238">DNA-binding</keyword>
<reference evidence="19 20" key="1">
    <citation type="journal article" date="2012" name="J. Gen. Virol.">
        <title>Novel polyomaviruses in South American bats and their relationship to other members of the family Polyomaviridae.</title>
        <authorList>
            <person name="Fagrouch Z."/>
            <person name="Sarwari R."/>
            <person name="Lavergne A."/>
            <person name="Delaval M."/>
            <person name="de Thoisy B."/>
            <person name="Lacoste V."/>
            <person name="Verschoor E.J."/>
        </authorList>
    </citation>
    <scope>NUCLEOTIDE SEQUENCE [LARGE SCALE GENOMIC DNA]</scope>
    <source>
        <strain evidence="19">A504</strain>
    </source>
</reference>
<evidence type="ECO:0000256" key="16">
    <source>
        <dbReference type="ARBA" id="ARBA00023296"/>
    </source>
</evidence>
<keyword evidence="5" id="KW-1163">Viral penetration into host nucleus</keyword>
<comment type="subcellular location">
    <subcellularLocation>
        <location evidence="3">Host endoplasmic reticulum membrane</location>
    </subcellularLocation>
    <subcellularLocation>
        <location evidence="1">Host nucleus</location>
    </subcellularLocation>
    <subcellularLocation>
        <location evidence="2">Virion</location>
    </subcellularLocation>
</comment>
<keyword evidence="16" id="KW-1160">Virus entry into host cell</keyword>
<evidence type="ECO:0000256" key="7">
    <source>
        <dbReference type="ARBA" id="ARBA00022562"/>
    </source>
</evidence>
<evidence type="ECO:0000256" key="9">
    <source>
        <dbReference type="ARBA" id="ARBA00022844"/>
    </source>
</evidence>